<sequence length="91" mass="10180">MSVEVSKESEPLEMDEEVAVKEKLNPSADPQPSIVKYTAANDSKNGEAVVDVDNGLSGAVGMSKKELLKYANDPFWVRLRMSLFVMFWVVW</sequence>
<dbReference type="Pfam" id="PF16028">
    <property type="entry name" value="SLC3A2_N"/>
    <property type="match status" value="1"/>
</dbReference>
<dbReference type="GO" id="GO:0015190">
    <property type="term" value="F:L-leucine transmembrane transporter activity"/>
    <property type="evidence" value="ECO:0007669"/>
    <property type="project" value="TreeGrafter"/>
</dbReference>
<gene>
    <name evidence="2" type="ORF">OSB1V03_LOCUS20532</name>
</gene>
<dbReference type="InterPro" id="IPR042280">
    <property type="entry name" value="SLC3A2"/>
</dbReference>
<accession>A0A7R9LPP3</accession>
<organism evidence="2">
    <name type="scientific">Medioppia subpectinata</name>
    <dbReference type="NCBI Taxonomy" id="1979941"/>
    <lineage>
        <taxon>Eukaryota</taxon>
        <taxon>Metazoa</taxon>
        <taxon>Ecdysozoa</taxon>
        <taxon>Arthropoda</taxon>
        <taxon>Chelicerata</taxon>
        <taxon>Arachnida</taxon>
        <taxon>Acari</taxon>
        <taxon>Acariformes</taxon>
        <taxon>Sarcoptiformes</taxon>
        <taxon>Oribatida</taxon>
        <taxon>Brachypylina</taxon>
        <taxon>Oppioidea</taxon>
        <taxon>Oppiidae</taxon>
        <taxon>Medioppia</taxon>
    </lineage>
</organism>
<dbReference type="EMBL" id="CAJPIZ010034300">
    <property type="protein sequence ID" value="CAG2120585.1"/>
    <property type="molecule type" value="Genomic_DNA"/>
</dbReference>
<dbReference type="GO" id="GO:0015180">
    <property type="term" value="F:L-alanine transmembrane transporter activity"/>
    <property type="evidence" value="ECO:0007669"/>
    <property type="project" value="TreeGrafter"/>
</dbReference>
<dbReference type="InterPro" id="IPR031984">
    <property type="entry name" value="SLC3A2_N"/>
</dbReference>
<feature type="domain" description="Solute carrier family 3 member 2 N-terminal" evidence="1">
    <location>
        <begin position="52"/>
        <end position="91"/>
    </location>
</feature>
<evidence type="ECO:0000259" key="1">
    <source>
        <dbReference type="Pfam" id="PF16028"/>
    </source>
</evidence>
<name>A0A7R9LPP3_9ACAR</name>
<dbReference type="Proteomes" id="UP000759131">
    <property type="component" value="Unassembled WGS sequence"/>
</dbReference>
<protein>
    <recommendedName>
        <fullName evidence="1">Solute carrier family 3 member 2 N-terminal domain-containing protein</fullName>
    </recommendedName>
</protein>
<dbReference type="EMBL" id="OC888875">
    <property type="protein sequence ID" value="CAD7645494.1"/>
    <property type="molecule type" value="Genomic_DNA"/>
</dbReference>
<dbReference type="OrthoDB" id="1740265at2759"/>
<dbReference type="PANTHER" id="PTHR46673:SF1">
    <property type="entry name" value="4F2 CELL-SURFACE ANTIGEN HEAVY CHAIN"/>
    <property type="match status" value="1"/>
</dbReference>
<evidence type="ECO:0000313" key="3">
    <source>
        <dbReference type="Proteomes" id="UP000759131"/>
    </source>
</evidence>
<dbReference type="GO" id="GO:0016324">
    <property type="term" value="C:apical plasma membrane"/>
    <property type="evidence" value="ECO:0007669"/>
    <property type="project" value="TreeGrafter"/>
</dbReference>
<dbReference type="PANTHER" id="PTHR46673">
    <property type="entry name" value="4F2 CELL-SURFACE ANTIGEN HEAVY CHAIN"/>
    <property type="match status" value="1"/>
</dbReference>
<dbReference type="GO" id="GO:1903801">
    <property type="term" value="P:L-leucine import across plasma membrane"/>
    <property type="evidence" value="ECO:0007669"/>
    <property type="project" value="TreeGrafter"/>
</dbReference>
<dbReference type="GO" id="GO:0015173">
    <property type="term" value="F:aromatic amino acid transmembrane transporter activity"/>
    <property type="evidence" value="ECO:0007669"/>
    <property type="project" value="TreeGrafter"/>
</dbReference>
<dbReference type="AlphaFoldDB" id="A0A7R9LPP3"/>
<evidence type="ECO:0000313" key="2">
    <source>
        <dbReference type="EMBL" id="CAD7645494.1"/>
    </source>
</evidence>
<dbReference type="GO" id="GO:0015823">
    <property type="term" value="P:phenylalanine transport"/>
    <property type="evidence" value="ECO:0007669"/>
    <property type="project" value="TreeGrafter"/>
</dbReference>
<feature type="non-terminal residue" evidence="2">
    <location>
        <position position="91"/>
    </location>
</feature>
<reference evidence="2" key="1">
    <citation type="submission" date="2020-11" db="EMBL/GenBank/DDBJ databases">
        <authorList>
            <person name="Tran Van P."/>
        </authorList>
    </citation>
    <scope>NUCLEOTIDE SEQUENCE</scope>
</reference>
<keyword evidence="3" id="KW-1185">Reference proteome</keyword>
<proteinExistence type="predicted"/>
<dbReference type="GO" id="GO:0016323">
    <property type="term" value="C:basolateral plasma membrane"/>
    <property type="evidence" value="ECO:0007669"/>
    <property type="project" value="TreeGrafter"/>
</dbReference>
<dbReference type="GO" id="GO:1904273">
    <property type="term" value="P:L-alanine import across plasma membrane"/>
    <property type="evidence" value="ECO:0007669"/>
    <property type="project" value="TreeGrafter"/>
</dbReference>